<organism evidence="1 2">
    <name type="scientific">Flammeovirga pacifica</name>
    <dbReference type="NCBI Taxonomy" id="915059"/>
    <lineage>
        <taxon>Bacteria</taxon>
        <taxon>Pseudomonadati</taxon>
        <taxon>Bacteroidota</taxon>
        <taxon>Cytophagia</taxon>
        <taxon>Cytophagales</taxon>
        <taxon>Flammeovirgaceae</taxon>
        <taxon>Flammeovirga</taxon>
    </lineage>
</organism>
<name>A0A1S1YUB8_FLAPC</name>
<dbReference type="InterPro" id="IPR011043">
    <property type="entry name" value="Gal_Oxase/kelch_b-propeller"/>
</dbReference>
<dbReference type="PROSITE" id="PS51257">
    <property type="entry name" value="PROKAR_LIPOPROTEIN"/>
    <property type="match status" value="1"/>
</dbReference>
<gene>
    <name evidence="1" type="ORF">NH26_23910</name>
</gene>
<accession>A0A1S1YUB8</accession>
<evidence type="ECO:0000313" key="2">
    <source>
        <dbReference type="Proteomes" id="UP000179797"/>
    </source>
</evidence>
<dbReference type="Gene3D" id="2.120.10.80">
    <property type="entry name" value="Kelch-type beta propeller"/>
    <property type="match status" value="1"/>
</dbReference>
<dbReference type="Proteomes" id="UP000179797">
    <property type="component" value="Unassembled WGS sequence"/>
</dbReference>
<evidence type="ECO:0000313" key="1">
    <source>
        <dbReference type="EMBL" id="OHX64620.1"/>
    </source>
</evidence>
<reference evidence="1 2" key="1">
    <citation type="journal article" date="2012" name="Int. J. Syst. Evol. Microbiol.">
        <title>Flammeovirga pacifica sp. nov., isolated from deep-sea sediment.</title>
        <authorList>
            <person name="Xu H."/>
            <person name="Fu Y."/>
            <person name="Yang N."/>
            <person name="Ding Z."/>
            <person name="Lai Q."/>
            <person name="Zeng R."/>
        </authorList>
    </citation>
    <scope>NUCLEOTIDE SEQUENCE [LARGE SCALE GENOMIC DNA]</scope>
    <source>
        <strain evidence="2">DSM 24597 / LMG 26175 / WPAGA1</strain>
    </source>
</reference>
<sequence>MTNSKQLIILICLNLLFGCNLFETEKNLSVETMGYIVSENGTIEFTGVLPEGTEVDINDTGFFLNYTNSNGATHLQQNTSHRIEDNKFILEIKDNWDMFTNISFKAYAIINGTSVQGKNKYFTLSQLPKFSIDLNTLPDSVFTFDTLRIKGINFLKNSIKASARYGEDERFLPVDKCIVDSTNQIGIKLENPDYFYDNMVVYLKIFDDRHEVLIQEPIPVRVPTFTKYSSETVYYGDTVIIHGYNFHKDLKLNIGQILDMNDQEITVKIGEDVEFPLNFKIDFPFYHKLSLPLLRAHLPQINKIEVVDGNELKLKFSGKYLNSTSYSFLFNGESGEIIEKSENEAIVKMPNIEFPNFEAEVVLSNGLDNQVLEEHFQIPAFFTLLDKTKPTLKNDSHRLNVNGDSYFIFHGYGVTITKFDNERNQFNKVSSNESITSSYFNKPLNACYQNNKIYIYSGDEENNIYCYNIVSDKWETLTSIRLGDHFINTSIFATDKALYLGYGTSNTIENNGLYKYDLETQQWSNIGLQHTQDFHILKSYTYNGSAYIFGYEEVDGNTNALVKKIDLTTHQVRWIKSEIHFEAQQADYNISRVDEEHFAFLFMSNNGTEEANYYFNLFDFKTESFELITTQKAIIDRSSWYNKGMMFTNHQRIYFYDIGYENYLFASTNILNLN</sequence>
<dbReference type="OrthoDB" id="818416at2"/>
<dbReference type="EMBL" id="JRYR02000002">
    <property type="protein sequence ID" value="OHX64620.1"/>
    <property type="molecule type" value="Genomic_DNA"/>
</dbReference>
<dbReference type="SUPFAM" id="SSF50965">
    <property type="entry name" value="Galactose oxidase, central domain"/>
    <property type="match status" value="1"/>
</dbReference>
<keyword evidence="2" id="KW-1185">Reference proteome</keyword>
<dbReference type="InterPro" id="IPR015915">
    <property type="entry name" value="Kelch-typ_b-propeller"/>
</dbReference>
<comment type="caution">
    <text evidence="1">The sequence shown here is derived from an EMBL/GenBank/DDBJ whole genome shotgun (WGS) entry which is preliminary data.</text>
</comment>
<proteinExistence type="predicted"/>
<dbReference type="AlphaFoldDB" id="A0A1S1YUB8"/>
<dbReference type="RefSeq" id="WP_044217195.1">
    <property type="nucleotide sequence ID" value="NZ_JRYR02000002.1"/>
</dbReference>
<protein>
    <submittedName>
        <fullName evidence="1">Uncharacterized protein</fullName>
    </submittedName>
</protein>